<dbReference type="Proteomes" id="UP000516444">
    <property type="component" value="Chromosome"/>
</dbReference>
<sequence length="76" mass="8521">MATEPRPSIVSSCIELLERLAQFSEKVTRTLRGVTKTYKEAEAARNHLRDARKVATQLRRTVVAFFRPEGGTAEAC</sequence>
<name>A0A7G1NZS5_9ACTN</name>
<evidence type="ECO:0000313" key="2">
    <source>
        <dbReference type="Proteomes" id="UP000516444"/>
    </source>
</evidence>
<dbReference type="AlphaFoldDB" id="A0A7G1NZS5"/>
<protein>
    <submittedName>
        <fullName evidence="1">Uncharacterized protein</fullName>
    </submittedName>
</protein>
<accession>A0A7G1NZS5</accession>
<dbReference type="EMBL" id="AP023440">
    <property type="protein sequence ID" value="BCL27124.1"/>
    <property type="molecule type" value="Genomic_DNA"/>
</dbReference>
<gene>
    <name evidence="1" type="ORF">GCM10017557_19830</name>
</gene>
<keyword evidence="2" id="KW-1185">Reference proteome</keyword>
<dbReference type="KEGG" id="sgm:GCM10017557_19830"/>
<evidence type="ECO:0000313" key="1">
    <source>
        <dbReference type="EMBL" id="BCL27124.1"/>
    </source>
</evidence>
<reference evidence="1 2" key="1">
    <citation type="journal article" date="2014" name="Int. J. Syst. Evol. Microbiol.">
        <title>Complete genome sequence of Corynebacterium casei LMG S-19264T (=DSM 44701T), isolated from a smear-ripened cheese.</title>
        <authorList>
            <consortium name="US DOE Joint Genome Institute (JGI-PGF)"/>
            <person name="Walter F."/>
            <person name="Albersmeier A."/>
            <person name="Kalinowski J."/>
            <person name="Ruckert C."/>
        </authorList>
    </citation>
    <scope>NUCLEOTIDE SEQUENCE [LARGE SCALE GENOMIC DNA]</scope>
    <source>
        <strain evidence="1 2">JCM 4677</strain>
    </source>
</reference>
<organism evidence="1 2">
    <name type="scientific">Streptomyces aurantiacus</name>
    <dbReference type="NCBI Taxonomy" id="47760"/>
    <lineage>
        <taxon>Bacteria</taxon>
        <taxon>Bacillati</taxon>
        <taxon>Actinomycetota</taxon>
        <taxon>Actinomycetes</taxon>
        <taxon>Kitasatosporales</taxon>
        <taxon>Streptomycetaceae</taxon>
        <taxon>Streptomyces</taxon>
        <taxon>Streptomyces aurantiacus group</taxon>
    </lineage>
</organism>
<dbReference type="RefSeq" id="WP_055507282.1">
    <property type="nucleotide sequence ID" value="NZ_AP023440.1"/>
</dbReference>
<proteinExistence type="predicted"/>